<feature type="domain" description="YCII-related" evidence="2">
    <location>
        <begin position="1"/>
        <end position="115"/>
    </location>
</feature>
<dbReference type="Pfam" id="PF03795">
    <property type="entry name" value="YCII"/>
    <property type="match status" value="1"/>
</dbReference>
<proteinExistence type="inferred from homology"/>
<organism evidence="3">
    <name type="scientific">Kitasatospora camelliae</name>
    <dbReference type="NCBI Taxonomy" id="3156397"/>
    <lineage>
        <taxon>Bacteria</taxon>
        <taxon>Bacillati</taxon>
        <taxon>Actinomycetota</taxon>
        <taxon>Actinomycetes</taxon>
        <taxon>Kitasatosporales</taxon>
        <taxon>Streptomycetaceae</taxon>
        <taxon>Kitasatospora</taxon>
    </lineage>
</organism>
<evidence type="ECO:0000259" key="2">
    <source>
        <dbReference type="Pfam" id="PF03795"/>
    </source>
</evidence>
<name>A0AAU8JW45_9ACTN</name>
<dbReference type="AlphaFoldDB" id="A0AAU8JW45"/>
<reference evidence="3" key="1">
    <citation type="submission" date="2024-06" db="EMBL/GenBank/DDBJ databases">
        <title>The genome sequences of Kitasatospora sp. strain HUAS MG31.</title>
        <authorList>
            <person name="Mo P."/>
        </authorList>
    </citation>
    <scope>NUCLEOTIDE SEQUENCE</scope>
    <source>
        <strain evidence="3">HUAS MG31</strain>
    </source>
</reference>
<dbReference type="KEGG" id="kcm:ABWK59_15150"/>
<dbReference type="EMBL" id="CP159872">
    <property type="protein sequence ID" value="XCM80164.1"/>
    <property type="molecule type" value="Genomic_DNA"/>
</dbReference>
<evidence type="ECO:0000256" key="1">
    <source>
        <dbReference type="ARBA" id="ARBA00007689"/>
    </source>
</evidence>
<gene>
    <name evidence="3" type="ORF">ABWK59_15150</name>
</gene>
<dbReference type="SUPFAM" id="SSF54909">
    <property type="entry name" value="Dimeric alpha+beta barrel"/>
    <property type="match status" value="1"/>
</dbReference>
<dbReference type="InterPro" id="IPR011008">
    <property type="entry name" value="Dimeric_a/b-barrel"/>
</dbReference>
<evidence type="ECO:0000313" key="3">
    <source>
        <dbReference type="EMBL" id="XCM80164.1"/>
    </source>
</evidence>
<accession>A0AAU8JW45</accession>
<sequence>MRFMMLVKATPESEAAEVMPGPEVFEAMHRYNKELIKAGVLLAADGLLPSSQGFRVAFHGSGGSPTVTDGPFTETKELLAGYWVIDVSSREEAEEWAKRVPFQAGDVLEVRQVAETADFPEDVLPPEMAAEEQAWRDANQRPVQG</sequence>
<comment type="similarity">
    <text evidence="1">Belongs to the YciI family.</text>
</comment>
<dbReference type="PANTHER" id="PTHR35174:SF4">
    <property type="entry name" value="BLL7163 PROTEIN"/>
    <property type="match status" value="1"/>
</dbReference>
<dbReference type="PANTHER" id="PTHR35174">
    <property type="entry name" value="BLL7171 PROTEIN-RELATED"/>
    <property type="match status" value="1"/>
</dbReference>
<dbReference type="RefSeq" id="WP_354641104.1">
    <property type="nucleotide sequence ID" value="NZ_CP159872.1"/>
</dbReference>
<protein>
    <submittedName>
        <fullName evidence="3">YciI family protein</fullName>
    </submittedName>
</protein>
<dbReference type="InterPro" id="IPR005545">
    <property type="entry name" value="YCII"/>
</dbReference>
<dbReference type="Gene3D" id="3.30.70.1060">
    <property type="entry name" value="Dimeric alpha+beta barrel"/>
    <property type="match status" value="1"/>
</dbReference>